<protein>
    <submittedName>
        <fullName evidence="1">Uncharacterized protein</fullName>
    </submittedName>
</protein>
<organism evidence="1 2">
    <name type="scientific">Pristionchus entomophagus</name>
    <dbReference type="NCBI Taxonomy" id="358040"/>
    <lineage>
        <taxon>Eukaryota</taxon>
        <taxon>Metazoa</taxon>
        <taxon>Ecdysozoa</taxon>
        <taxon>Nematoda</taxon>
        <taxon>Chromadorea</taxon>
        <taxon>Rhabditida</taxon>
        <taxon>Rhabditina</taxon>
        <taxon>Diplogasteromorpha</taxon>
        <taxon>Diplogasteroidea</taxon>
        <taxon>Neodiplogasteridae</taxon>
        <taxon>Pristionchus</taxon>
    </lineage>
</organism>
<gene>
    <name evidence="1" type="ORF">PENTCL1PPCAC_19657</name>
</gene>
<accession>A0AAV5TSQ6</accession>
<feature type="non-terminal residue" evidence="1">
    <location>
        <position position="1"/>
    </location>
</feature>
<name>A0AAV5TSQ6_9BILA</name>
<keyword evidence="2" id="KW-1185">Reference proteome</keyword>
<evidence type="ECO:0000313" key="1">
    <source>
        <dbReference type="EMBL" id="GMS97482.1"/>
    </source>
</evidence>
<comment type="caution">
    <text evidence="1">The sequence shown here is derived from an EMBL/GenBank/DDBJ whole genome shotgun (WGS) entry which is preliminary data.</text>
</comment>
<feature type="non-terminal residue" evidence="1">
    <location>
        <position position="94"/>
    </location>
</feature>
<evidence type="ECO:0000313" key="2">
    <source>
        <dbReference type="Proteomes" id="UP001432027"/>
    </source>
</evidence>
<dbReference type="EMBL" id="BTSX01000004">
    <property type="protein sequence ID" value="GMS97482.1"/>
    <property type="molecule type" value="Genomic_DNA"/>
</dbReference>
<reference evidence="1" key="1">
    <citation type="submission" date="2023-10" db="EMBL/GenBank/DDBJ databases">
        <title>Genome assembly of Pristionchus species.</title>
        <authorList>
            <person name="Yoshida K."/>
            <person name="Sommer R.J."/>
        </authorList>
    </citation>
    <scope>NUCLEOTIDE SEQUENCE</scope>
    <source>
        <strain evidence="1">RS0144</strain>
    </source>
</reference>
<sequence length="94" mass="10621">QLGHQTVQIDVLRDLRVLLSLGEAGPIQHQQCPHLSLHGVHSVGRRVEILLEVRAIPLYQYRLIAIQRCRPSQLGLEHDAPDPRGIRVVEAGWQ</sequence>
<dbReference type="AlphaFoldDB" id="A0AAV5TSQ6"/>
<dbReference type="Proteomes" id="UP001432027">
    <property type="component" value="Unassembled WGS sequence"/>
</dbReference>
<proteinExistence type="predicted"/>